<evidence type="ECO:0000313" key="6">
    <source>
        <dbReference type="Proteomes" id="UP000288216"/>
    </source>
</evidence>
<dbReference type="OMA" id="PWIENEV"/>
<sequence>MNLFEIRDSDVVAVTYPKSGTVWMQQILSLIHSDGDPAAVQSKPAAERVPWIELPFLDFQSQPAPRLSVTHLPYHLIPEGLKKKNGKIIYVIRNPKDVIVSLYHFQNYVTCLDTPSSFEDFLNQFLEGKVVFSSWFDHIQGWYTHKDEFNILFITYEEMKQAGGIQKADTGRWLGVSIE</sequence>
<dbReference type="PANTHER" id="PTHR11783">
    <property type="entry name" value="SULFOTRANSFERASE SULT"/>
    <property type="match status" value="1"/>
</dbReference>
<comment type="caution">
    <text evidence="5">The sequence shown here is derived from an EMBL/GenBank/DDBJ whole genome shotgun (WGS) entry which is preliminary data.</text>
</comment>
<evidence type="ECO:0000256" key="3">
    <source>
        <dbReference type="RuleBase" id="RU361155"/>
    </source>
</evidence>
<organism evidence="5 6">
    <name type="scientific">Scyliorhinus torazame</name>
    <name type="common">Cloudy catshark</name>
    <name type="synonym">Catulus torazame</name>
    <dbReference type="NCBI Taxonomy" id="75743"/>
    <lineage>
        <taxon>Eukaryota</taxon>
        <taxon>Metazoa</taxon>
        <taxon>Chordata</taxon>
        <taxon>Craniata</taxon>
        <taxon>Vertebrata</taxon>
        <taxon>Chondrichthyes</taxon>
        <taxon>Elasmobranchii</taxon>
        <taxon>Galeomorphii</taxon>
        <taxon>Galeoidea</taxon>
        <taxon>Carcharhiniformes</taxon>
        <taxon>Scyliorhinidae</taxon>
        <taxon>Scyliorhinus</taxon>
    </lineage>
</organism>
<dbReference type="InterPro" id="IPR000863">
    <property type="entry name" value="Sulfotransferase_dom"/>
</dbReference>
<dbReference type="Proteomes" id="UP000288216">
    <property type="component" value="Unassembled WGS sequence"/>
</dbReference>
<dbReference type="Gene3D" id="3.40.50.300">
    <property type="entry name" value="P-loop containing nucleotide triphosphate hydrolases"/>
    <property type="match status" value="1"/>
</dbReference>
<dbReference type="STRING" id="75743.A0A401PYP0"/>
<dbReference type="InterPro" id="IPR027417">
    <property type="entry name" value="P-loop_NTPase"/>
</dbReference>
<proteinExistence type="inferred from homology"/>
<feature type="domain" description="Sulfotransferase" evidence="4">
    <location>
        <begin position="8"/>
        <end position="161"/>
    </location>
</feature>
<accession>A0A401PYP0</accession>
<dbReference type="GO" id="GO:0008146">
    <property type="term" value="F:sulfotransferase activity"/>
    <property type="evidence" value="ECO:0007669"/>
    <property type="project" value="InterPro"/>
</dbReference>
<evidence type="ECO:0000256" key="2">
    <source>
        <dbReference type="ARBA" id="ARBA00022679"/>
    </source>
</evidence>
<gene>
    <name evidence="5" type="ORF">scyTo_0019385</name>
</gene>
<dbReference type="SUPFAM" id="SSF52540">
    <property type="entry name" value="P-loop containing nucleoside triphosphate hydrolases"/>
    <property type="match status" value="1"/>
</dbReference>
<comment type="similarity">
    <text evidence="1 3">Belongs to the sulfotransferase 1 family.</text>
</comment>
<dbReference type="AlphaFoldDB" id="A0A401PYP0"/>
<evidence type="ECO:0000259" key="4">
    <source>
        <dbReference type="Pfam" id="PF00685"/>
    </source>
</evidence>
<dbReference type="EMBL" id="BFAA01014375">
    <property type="protein sequence ID" value="GCB78277.1"/>
    <property type="molecule type" value="Genomic_DNA"/>
</dbReference>
<evidence type="ECO:0000256" key="1">
    <source>
        <dbReference type="ARBA" id="ARBA00005771"/>
    </source>
</evidence>
<evidence type="ECO:0000313" key="5">
    <source>
        <dbReference type="EMBL" id="GCB78277.1"/>
    </source>
</evidence>
<dbReference type="OrthoDB" id="205623at2759"/>
<keyword evidence="6" id="KW-1185">Reference proteome</keyword>
<reference evidence="5 6" key="1">
    <citation type="journal article" date="2018" name="Nat. Ecol. Evol.">
        <title>Shark genomes provide insights into elasmobranch evolution and the origin of vertebrates.</title>
        <authorList>
            <person name="Hara Y"/>
            <person name="Yamaguchi K"/>
            <person name="Onimaru K"/>
            <person name="Kadota M"/>
            <person name="Koyanagi M"/>
            <person name="Keeley SD"/>
            <person name="Tatsumi K"/>
            <person name="Tanaka K"/>
            <person name="Motone F"/>
            <person name="Kageyama Y"/>
            <person name="Nozu R"/>
            <person name="Adachi N"/>
            <person name="Nishimura O"/>
            <person name="Nakagawa R"/>
            <person name="Tanegashima C"/>
            <person name="Kiyatake I"/>
            <person name="Matsumoto R"/>
            <person name="Murakumo K"/>
            <person name="Nishida K"/>
            <person name="Terakita A"/>
            <person name="Kuratani S"/>
            <person name="Sato K"/>
            <person name="Hyodo S Kuraku.S."/>
        </authorList>
    </citation>
    <scope>NUCLEOTIDE SEQUENCE [LARGE SCALE GENOMIC DNA]</scope>
</reference>
<name>A0A401PYP0_SCYTO</name>
<dbReference type="Pfam" id="PF00685">
    <property type="entry name" value="Sulfotransfer_1"/>
    <property type="match status" value="1"/>
</dbReference>
<dbReference type="EC" id="2.8.2.-" evidence="3"/>
<protein>
    <recommendedName>
        <fullName evidence="3">Sulfotransferase</fullName>
        <ecNumber evidence="3">2.8.2.-</ecNumber>
    </recommendedName>
</protein>
<keyword evidence="2 3" id="KW-0808">Transferase</keyword>